<dbReference type="HOGENOM" id="CLU_990396_0_0_1"/>
<dbReference type="GeneID" id="4353200"/>
<gene>
    <name evidence="1" type="ORF">ATEG_08462</name>
</gene>
<evidence type="ECO:0000313" key="2">
    <source>
        <dbReference type="Proteomes" id="UP000007963"/>
    </source>
</evidence>
<dbReference type="EMBL" id="CH476605">
    <property type="protein sequence ID" value="EAU31635.1"/>
    <property type="molecule type" value="Genomic_DNA"/>
</dbReference>
<reference evidence="2" key="1">
    <citation type="submission" date="2005-09" db="EMBL/GenBank/DDBJ databases">
        <title>Annotation of the Aspergillus terreus NIH2624 genome.</title>
        <authorList>
            <person name="Birren B.W."/>
            <person name="Lander E.S."/>
            <person name="Galagan J.E."/>
            <person name="Nusbaum C."/>
            <person name="Devon K."/>
            <person name="Henn M."/>
            <person name="Ma L.-J."/>
            <person name="Jaffe D.B."/>
            <person name="Butler J."/>
            <person name="Alvarez P."/>
            <person name="Gnerre S."/>
            <person name="Grabherr M."/>
            <person name="Kleber M."/>
            <person name="Mauceli E.W."/>
            <person name="Brockman W."/>
            <person name="Rounsley S."/>
            <person name="Young S.K."/>
            <person name="LaButti K."/>
            <person name="Pushparaj V."/>
            <person name="DeCaprio D."/>
            <person name="Crawford M."/>
            <person name="Koehrsen M."/>
            <person name="Engels R."/>
            <person name="Montgomery P."/>
            <person name="Pearson M."/>
            <person name="Howarth C."/>
            <person name="Larson L."/>
            <person name="Luoma S."/>
            <person name="White J."/>
            <person name="Alvarado L."/>
            <person name="Kodira C.D."/>
            <person name="Zeng Q."/>
            <person name="Oleary S."/>
            <person name="Yandava C."/>
            <person name="Denning D.W."/>
            <person name="Nierman W.C."/>
            <person name="Milne T."/>
            <person name="Madden K."/>
        </authorList>
    </citation>
    <scope>NUCLEOTIDE SEQUENCE [LARGE SCALE GENOMIC DNA]</scope>
    <source>
        <strain evidence="2">NIH 2624 / FGSC A1156</strain>
    </source>
</reference>
<dbReference type="AlphaFoldDB" id="Q0CCX2"/>
<accession>Q0CCX2</accession>
<proteinExistence type="predicted"/>
<name>Q0CCX2_ASPTN</name>
<dbReference type="RefSeq" id="XP_001217601.1">
    <property type="nucleotide sequence ID" value="XM_001217600.1"/>
</dbReference>
<dbReference type="eggNOG" id="KOG0351">
    <property type="taxonomic scope" value="Eukaryota"/>
</dbReference>
<dbReference type="Proteomes" id="UP000007963">
    <property type="component" value="Unassembled WGS sequence"/>
</dbReference>
<protein>
    <submittedName>
        <fullName evidence="1">Uncharacterized protein</fullName>
    </submittedName>
</protein>
<dbReference type="OrthoDB" id="4505768at2759"/>
<organism evidence="1 2">
    <name type="scientific">Aspergillus terreus (strain NIH 2624 / FGSC A1156)</name>
    <dbReference type="NCBI Taxonomy" id="341663"/>
    <lineage>
        <taxon>Eukaryota</taxon>
        <taxon>Fungi</taxon>
        <taxon>Dikarya</taxon>
        <taxon>Ascomycota</taxon>
        <taxon>Pezizomycotina</taxon>
        <taxon>Eurotiomycetes</taxon>
        <taxon>Eurotiomycetidae</taxon>
        <taxon>Eurotiales</taxon>
        <taxon>Aspergillaceae</taxon>
        <taxon>Aspergillus</taxon>
        <taxon>Aspergillus subgen. Circumdati</taxon>
    </lineage>
</organism>
<evidence type="ECO:0000313" key="1">
    <source>
        <dbReference type="EMBL" id="EAU31635.1"/>
    </source>
</evidence>
<sequence>MEPPDPDTADPVEQGVRLLYHTMDQLARKSQRTVSYCRQAIRMEAVRTQAHELPHRPLLAYMDALLEPRERACLEFCVELLNQRHRTHEYESALVCVMAVLGRGRDGWRDPKSYPPILSRVIKIARFFVVEKALWLDPAAMQTLLDWRTYGLRVHYNSTTPGHIMWQGTDERLYKELRFTMGDFRARAAEYPAYEHRYQHPPEYISQQQAGHIGHRVPQGLLCQQRREDYPPIRAARGRRAHDLLPVAGAAIRRSARHLAGATVARAARAPLHAGTLLRRF</sequence>
<dbReference type="STRING" id="341663.Q0CCX2"/>
<dbReference type="VEuPathDB" id="FungiDB:ATEG_08462"/>